<organism evidence="2 3">
    <name type="scientific">Novosphingobium pentaromativorans US6-1</name>
    <dbReference type="NCBI Taxonomy" id="1088721"/>
    <lineage>
        <taxon>Bacteria</taxon>
        <taxon>Pseudomonadati</taxon>
        <taxon>Pseudomonadota</taxon>
        <taxon>Alphaproteobacteria</taxon>
        <taxon>Sphingomonadales</taxon>
        <taxon>Sphingomonadaceae</taxon>
        <taxon>Novosphingobium</taxon>
    </lineage>
</organism>
<evidence type="ECO:0000313" key="2">
    <source>
        <dbReference type="EMBL" id="EHJ59989.1"/>
    </source>
</evidence>
<dbReference type="Pfam" id="PF20334">
    <property type="entry name" value="DUF6629"/>
    <property type="match status" value="1"/>
</dbReference>
<comment type="caution">
    <text evidence="2">The sequence shown here is derived from an EMBL/GenBank/DDBJ whole genome shotgun (WGS) entry which is preliminary data.</text>
</comment>
<feature type="transmembrane region" description="Helical" evidence="1">
    <location>
        <begin position="150"/>
        <end position="166"/>
    </location>
</feature>
<feature type="transmembrane region" description="Helical" evidence="1">
    <location>
        <begin position="6"/>
        <end position="26"/>
    </location>
</feature>
<dbReference type="RefSeq" id="WP_007013973.1">
    <property type="nucleotide sequence ID" value="NZ_AGFM01000048.1"/>
</dbReference>
<dbReference type="InterPro" id="IPR046737">
    <property type="entry name" value="DUF6629"/>
</dbReference>
<evidence type="ECO:0000313" key="3">
    <source>
        <dbReference type="Proteomes" id="UP000004030"/>
    </source>
</evidence>
<dbReference type="EMBL" id="AGFM01000048">
    <property type="protein sequence ID" value="EHJ59989.1"/>
    <property type="molecule type" value="Genomic_DNA"/>
</dbReference>
<feature type="transmembrane region" description="Helical" evidence="1">
    <location>
        <begin position="98"/>
        <end position="120"/>
    </location>
</feature>
<sequence length="230" mass="25663">MCFSAEASFTAAASLIPAGGLSVYLAYRTDRRFVPLCTLPLLFGVQQLFEGFVWTSGAAGDLQAVQGFSAAYMFFSWLAWPVWIPFSIYFVEPVKRKPFYLVASIIGGILGAGLFLPYLVHPDWLTVKLLDNIIIYGGVELFDFIAGRNLTYAAYLALIILPALLATRREVRVFGVLIAIATMTTYAFFSYAYISVFCFLGALMSFYLVFMIYRIRSLPQDTIHPDSIPT</sequence>
<evidence type="ECO:0000256" key="1">
    <source>
        <dbReference type="SAM" id="Phobius"/>
    </source>
</evidence>
<dbReference type="PATRIC" id="fig|1088721.3.peg.3023"/>
<protein>
    <submittedName>
        <fullName evidence="2">Uncharacterized protein</fullName>
    </submittedName>
</protein>
<feature type="transmembrane region" description="Helical" evidence="1">
    <location>
        <begin position="194"/>
        <end position="213"/>
    </location>
</feature>
<keyword evidence="1" id="KW-1133">Transmembrane helix</keyword>
<dbReference type="AlphaFoldDB" id="G6EFE4"/>
<gene>
    <name evidence="2" type="ORF">NSU_3065</name>
</gene>
<dbReference type="eggNOG" id="ENOG5032S87">
    <property type="taxonomic scope" value="Bacteria"/>
</dbReference>
<accession>G6EFE4</accession>
<feature type="transmembrane region" description="Helical" evidence="1">
    <location>
        <begin position="69"/>
        <end position="91"/>
    </location>
</feature>
<keyword evidence="1" id="KW-0812">Transmembrane</keyword>
<feature type="transmembrane region" description="Helical" evidence="1">
    <location>
        <begin position="33"/>
        <end position="49"/>
    </location>
</feature>
<keyword evidence="3" id="KW-1185">Reference proteome</keyword>
<reference evidence="2 3" key="1">
    <citation type="journal article" date="2012" name="J. Bacteriol.">
        <title>Genome sequence of benzo(a)pyrene-degrading bacterium Novosphingobium pentaromativorans US6-1.</title>
        <authorList>
            <person name="Luo Y.R."/>
            <person name="Kang S.G."/>
            <person name="Kim S.J."/>
            <person name="Kim M.R."/>
            <person name="Li N."/>
            <person name="Lee J.H."/>
            <person name="Kwon K.K."/>
        </authorList>
    </citation>
    <scope>NUCLEOTIDE SEQUENCE [LARGE SCALE GENOMIC DNA]</scope>
    <source>
        <strain evidence="2 3">US6-1</strain>
    </source>
</reference>
<dbReference type="Proteomes" id="UP000004030">
    <property type="component" value="Unassembled WGS sequence"/>
</dbReference>
<feature type="transmembrane region" description="Helical" evidence="1">
    <location>
        <begin position="171"/>
        <end position="188"/>
    </location>
</feature>
<keyword evidence="1" id="KW-0472">Membrane</keyword>
<proteinExistence type="predicted"/>
<name>G6EFE4_9SPHN</name>